<keyword evidence="2" id="KW-0812">Transmembrane</keyword>
<evidence type="ECO:0000313" key="3">
    <source>
        <dbReference type="EMBL" id="MFG1251664.1"/>
    </source>
</evidence>
<proteinExistence type="predicted"/>
<reference evidence="3 4" key="1">
    <citation type="submission" date="2024-02" db="EMBL/GenBank/DDBJ databases">
        <title>Expansion and revision of Xanthobacter and proposal of Roseixanthobacter gen. nov.</title>
        <authorList>
            <person name="Soltysiak M.P.M."/>
            <person name="Jalihal A."/>
            <person name="Ory A."/>
            <person name="Chrisophersen C."/>
            <person name="Lee A.D."/>
            <person name="Boulton J."/>
            <person name="Springer M."/>
        </authorList>
    </citation>
    <scope>NUCLEOTIDE SEQUENCE [LARGE SCALE GENOMIC DNA]</scope>
    <source>
        <strain evidence="3 4">CB5</strain>
    </source>
</reference>
<gene>
    <name evidence="3" type="ORF">V5F30_05590</name>
</gene>
<dbReference type="InterPro" id="IPR050445">
    <property type="entry name" value="Bact_polysacc_biosynth/exp"/>
</dbReference>
<organism evidence="3 4">
    <name type="scientific">Xanthobacter aminoxidans</name>
    <dbReference type="NCBI Taxonomy" id="186280"/>
    <lineage>
        <taxon>Bacteria</taxon>
        <taxon>Pseudomonadati</taxon>
        <taxon>Pseudomonadota</taxon>
        <taxon>Alphaproteobacteria</taxon>
        <taxon>Hyphomicrobiales</taxon>
        <taxon>Xanthobacteraceae</taxon>
        <taxon>Xanthobacter</taxon>
    </lineage>
</organism>
<sequence>MVSPAHATRESGHLDRQNGSILSRGMLHVRPGPALKTLVKRLAPGLQRRETAVAAPRTGLVQPQPESALDRTTILQARLSRGQFAALGFLVGVFVPTLIAFAYLSIFAVPQFLSEARLVVRGNLEQVAGGGSPIGGVPQVPNSQEAQVIVDYLRSRTLVGILQQQMDLRRIFASADHDPIFGLSRTASEDQLVTYWNRQVKVALESTSGVITVKVSAFSPQSAAMLAAAVIRQAEQAANDLTIRNRGDRVVQAGIEERAAFTDLAVVRSELEAFRNTQGTLDPLRSAVQSYSVIARLRDQRSEINTDLSAARMRLDENSPVVRALKERLRTVDEQIKTLDSELLGSSSSDAGSTANLIAGAELEVHRRLAEQRLRQAELELMEARTQEAQKQVYILTFMAPTMPDEKIFPSPLLQASIVFAVLATAWAVISLYVGSIYARTR</sequence>
<dbReference type="EMBL" id="JBAFUR010000001">
    <property type="protein sequence ID" value="MFG1251664.1"/>
    <property type="molecule type" value="Genomic_DNA"/>
</dbReference>
<feature type="transmembrane region" description="Helical" evidence="2">
    <location>
        <begin position="413"/>
        <end position="439"/>
    </location>
</feature>
<evidence type="ECO:0008006" key="5">
    <source>
        <dbReference type="Google" id="ProtNLM"/>
    </source>
</evidence>
<dbReference type="RefSeq" id="WP_029558226.1">
    <property type="nucleotide sequence ID" value="NZ_JBAFUR010000001.1"/>
</dbReference>
<keyword evidence="2" id="KW-0472">Membrane</keyword>
<keyword evidence="4" id="KW-1185">Reference proteome</keyword>
<evidence type="ECO:0000256" key="1">
    <source>
        <dbReference type="SAM" id="Coils"/>
    </source>
</evidence>
<accession>A0ABW6ZCZ7</accession>
<comment type="caution">
    <text evidence="3">The sequence shown here is derived from an EMBL/GenBank/DDBJ whole genome shotgun (WGS) entry which is preliminary data.</text>
</comment>
<evidence type="ECO:0000313" key="4">
    <source>
        <dbReference type="Proteomes" id="UP001604043"/>
    </source>
</evidence>
<evidence type="ECO:0000256" key="2">
    <source>
        <dbReference type="SAM" id="Phobius"/>
    </source>
</evidence>
<keyword evidence="2" id="KW-1133">Transmembrane helix</keyword>
<name>A0ABW6ZCZ7_9HYPH</name>
<feature type="transmembrane region" description="Helical" evidence="2">
    <location>
        <begin position="84"/>
        <end position="109"/>
    </location>
</feature>
<protein>
    <recommendedName>
        <fullName evidence="5">Capsule biosynthesis protein</fullName>
    </recommendedName>
</protein>
<keyword evidence="1" id="KW-0175">Coiled coil</keyword>
<dbReference type="PANTHER" id="PTHR32309">
    <property type="entry name" value="TYROSINE-PROTEIN KINASE"/>
    <property type="match status" value="1"/>
</dbReference>
<dbReference type="PANTHER" id="PTHR32309:SF13">
    <property type="entry name" value="FERRIC ENTEROBACTIN TRANSPORT PROTEIN FEPE"/>
    <property type="match status" value="1"/>
</dbReference>
<dbReference type="Proteomes" id="UP001604043">
    <property type="component" value="Unassembled WGS sequence"/>
</dbReference>
<feature type="coiled-coil region" evidence="1">
    <location>
        <begin position="294"/>
        <end position="387"/>
    </location>
</feature>